<gene>
    <name evidence="2" type="ORF">HYPSUDRAFT_1088101</name>
</gene>
<protein>
    <recommendedName>
        <fullName evidence="4">SAM domain-containing protein</fullName>
    </recommendedName>
</protein>
<name>A0A0D2NYE0_HYPSF</name>
<dbReference type="OrthoDB" id="2677451at2759"/>
<keyword evidence="3" id="KW-1185">Reference proteome</keyword>
<dbReference type="AlphaFoldDB" id="A0A0D2NYE0"/>
<evidence type="ECO:0000313" key="3">
    <source>
        <dbReference type="Proteomes" id="UP000054270"/>
    </source>
</evidence>
<organism evidence="2 3">
    <name type="scientific">Hypholoma sublateritium (strain FD-334 SS-4)</name>
    <dbReference type="NCBI Taxonomy" id="945553"/>
    <lineage>
        <taxon>Eukaryota</taxon>
        <taxon>Fungi</taxon>
        <taxon>Dikarya</taxon>
        <taxon>Basidiomycota</taxon>
        <taxon>Agaricomycotina</taxon>
        <taxon>Agaricomycetes</taxon>
        <taxon>Agaricomycetidae</taxon>
        <taxon>Agaricales</taxon>
        <taxon>Agaricineae</taxon>
        <taxon>Strophariaceae</taxon>
        <taxon>Hypholoma</taxon>
    </lineage>
</organism>
<feature type="compositionally biased region" description="Acidic residues" evidence="1">
    <location>
        <begin position="327"/>
        <end position="339"/>
    </location>
</feature>
<accession>A0A0D2NYE0</accession>
<sequence length="427" mass="47808">MNPNYSQRIDTHRTPQRAGTGRAAYLLGVGPMPPPANEDYAVALMNYALDGGQLHEEAGESSNEDENIDPPFDNHPQPQIAMAPAPVGTVTVRLPTNNGVIRDIDFPADIPRQDFFDRVFANMALDRATSLLGWRSNDEPKRGPVHRLATDDSDDVDAAFRTLLRTKNQPRRQREVFMEIIHLNPVPIQIRKKKNNGNLAAGFGYSDELRLVQEKLRCGLHAGPTRWCYVAPEKPDEHITLGYKEINLWARSIRDNNADPDCIVPPHCLRRTVPRQRTSCVDKSSASQPSIPPIHVHINNSPLAKPNIDPTAGPSTRGSKRSRSADSGEESTDSDNDEEALSLSNVIDRLHRKFPQLNLPQYVPLFEKEGIVYAETVAEFSKDFYIRLGMTEGAAGRFLSGVKRILELERRGKKRARAYNKENSVEL</sequence>
<evidence type="ECO:0000313" key="2">
    <source>
        <dbReference type="EMBL" id="KJA21501.1"/>
    </source>
</evidence>
<evidence type="ECO:0008006" key="4">
    <source>
        <dbReference type="Google" id="ProtNLM"/>
    </source>
</evidence>
<dbReference type="EMBL" id="KN817557">
    <property type="protein sequence ID" value="KJA21501.1"/>
    <property type="molecule type" value="Genomic_DNA"/>
</dbReference>
<feature type="region of interest" description="Disordered" evidence="1">
    <location>
        <begin position="275"/>
        <end position="339"/>
    </location>
</feature>
<feature type="compositionally biased region" description="Polar residues" evidence="1">
    <location>
        <begin position="275"/>
        <end position="289"/>
    </location>
</feature>
<dbReference type="Proteomes" id="UP000054270">
    <property type="component" value="Unassembled WGS sequence"/>
</dbReference>
<reference evidence="3" key="1">
    <citation type="submission" date="2014-04" db="EMBL/GenBank/DDBJ databases">
        <title>Evolutionary Origins and Diversification of the Mycorrhizal Mutualists.</title>
        <authorList>
            <consortium name="DOE Joint Genome Institute"/>
            <consortium name="Mycorrhizal Genomics Consortium"/>
            <person name="Kohler A."/>
            <person name="Kuo A."/>
            <person name="Nagy L.G."/>
            <person name="Floudas D."/>
            <person name="Copeland A."/>
            <person name="Barry K.W."/>
            <person name="Cichocki N."/>
            <person name="Veneault-Fourrey C."/>
            <person name="LaButti K."/>
            <person name="Lindquist E.A."/>
            <person name="Lipzen A."/>
            <person name="Lundell T."/>
            <person name="Morin E."/>
            <person name="Murat C."/>
            <person name="Riley R."/>
            <person name="Ohm R."/>
            <person name="Sun H."/>
            <person name="Tunlid A."/>
            <person name="Henrissat B."/>
            <person name="Grigoriev I.V."/>
            <person name="Hibbett D.S."/>
            <person name="Martin F."/>
        </authorList>
    </citation>
    <scope>NUCLEOTIDE SEQUENCE [LARGE SCALE GENOMIC DNA]</scope>
    <source>
        <strain evidence="3">FD-334 SS-4</strain>
    </source>
</reference>
<evidence type="ECO:0000256" key="1">
    <source>
        <dbReference type="SAM" id="MobiDB-lite"/>
    </source>
</evidence>
<proteinExistence type="predicted"/>
<dbReference type="OMA" id="PANEDYA"/>